<dbReference type="InterPro" id="IPR050631">
    <property type="entry name" value="PheA/TfdB_FAD_monoxygenase"/>
</dbReference>
<dbReference type="Pfam" id="PF01494">
    <property type="entry name" value="FAD_binding_3"/>
    <property type="match status" value="1"/>
</dbReference>
<evidence type="ECO:0000259" key="2">
    <source>
        <dbReference type="Pfam" id="PF01494"/>
    </source>
</evidence>
<dbReference type="PANTHER" id="PTHR43476">
    <property type="entry name" value="3-(3-HYDROXY-PHENYL)PROPIONATE/3-HYDROXYCINNAMIC ACID HYDROXYLASE"/>
    <property type="match status" value="1"/>
</dbReference>
<dbReference type="RefSeq" id="WP_126004315.1">
    <property type="nucleotide sequence ID" value="NZ_QQYZ01000007.1"/>
</dbReference>
<feature type="domain" description="FAD-binding" evidence="2">
    <location>
        <begin position="26"/>
        <end position="364"/>
    </location>
</feature>
<reference evidence="4" key="1">
    <citation type="submission" date="2018-07" db="EMBL/GenBank/DDBJ databases">
        <title>Genomic and Epidemiologic Investigation of an Indolent Hospital Outbreak.</title>
        <authorList>
            <person name="Johnson R.C."/>
            <person name="Deming C."/>
            <person name="Conlan S."/>
            <person name="Zellmer C.J."/>
            <person name="Michelin A.V."/>
            <person name="Lee-Lin S.-Q."/>
            <person name="Thomas P.J."/>
            <person name="Park M."/>
            <person name="Weingarten R.A."/>
            <person name="Less J."/>
            <person name="Dekker J.P."/>
            <person name="Frank K.M."/>
            <person name="Musser K.A."/>
            <person name="Mcquiston J.R."/>
            <person name="Henderson D.K."/>
            <person name="Lau A.F."/>
            <person name="Palmore T.N."/>
            <person name="Segre J.A."/>
        </authorList>
    </citation>
    <scope>NUCLEOTIDE SEQUENCE [LARGE SCALE GENOMIC DNA]</scope>
    <source>
        <strain evidence="4">SK-CDC1_0717</strain>
    </source>
</reference>
<dbReference type="PANTHER" id="PTHR43476:SF3">
    <property type="entry name" value="FAD-BINDING MONOOXYGENASE"/>
    <property type="match status" value="1"/>
</dbReference>
<keyword evidence="1" id="KW-0560">Oxidoreductase</keyword>
<evidence type="ECO:0000256" key="1">
    <source>
        <dbReference type="ARBA" id="ARBA00023002"/>
    </source>
</evidence>
<comment type="caution">
    <text evidence="3">The sequence shown here is derived from an EMBL/GenBank/DDBJ whole genome shotgun (WGS) entry which is preliminary data.</text>
</comment>
<accession>A0A430G434</accession>
<dbReference type="AlphaFoldDB" id="A0A430G434"/>
<sequence>MANVSNIPVWREIGATPPPAVQNETAPVVIVGAGPVGLAMALDLGRRGHRVVVLSQLDFVAAGSKAICFAKRSLDIFDRLGVGDAIVDKGVIWNVGKVFWGDREEPVFQFDMLPVKNQKRPGFINIQQYHVEDRLIAALETLPNVELRWGHRMAGLVPQPEGARIEVETADGGYTIDADWVIACDGSRSAARDALGLDFEGRVFEDNFLIADVKMTGERPSERWFWFDPPFNPGQSALMHKQPDNVWRLDFQLGWNIDRAAAVKPENVDPLVRAMLGQEVAYEQEWYSVYTFQCRRMARFVHDRVIFAGDSAHLVSPFGARGCNGGLADVDNLGWKLDLILHGEAGSELLESYDAEAIAIADENILNSSRSTDFMTPKSAASRIYRDAVLELASEVPFARPFVNSGRLSTAVALPESPLNTPDAEDWAGGGVAPGWPALDAPLGEGWLLERLGRGFVLLADRDPGIAGIETIVAGEEDELLRERYALAPGAVYLIRPDSYVCARWHAPDEAAVRAALLRAKGN</sequence>
<gene>
    <name evidence="3" type="ORF">DAH66_09425</name>
</gene>
<dbReference type="GO" id="GO:0019622">
    <property type="term" value="P:3-(3-hydroxy)phenylpropionate catabolic process"/>
    <property type="evidence" value="ECO:0007669"/>
    <property type="project" value="TreeGrafter"/>
</dbReference>
<dbReference type="PRINTS" id="PR00420">
    <property type="entry name" value="RNGMNOXGNASE"/>
</dbReference>
<dbReference type="Gene3D" id="3.50.50.60">
    <property type="entry name" value="FAD/NAD(P)-binding domain"/>
    <property type="match status" value="1"/>
</dbReference>
<proteinExistence type="predicted"/>
<dbReference type="GO" id="GO:0008688">
    <property type="term" value="F:3-(3-hydroxyphenyl)propionate hydroxylase activity"/>
    <property type="evidence" value="ECO:0007669"/>
    <property type="project" value="TreeGrafter"/>
</dbReference>
<dbReference type="InterPro" id="IPR036188">
    <property type="entry name" value="FAD/NAD-bd_sf"/>
</dbReference>
<dbReference type="Proteomes" id="UP000287746">
    <property type="component" value="Unassembled WGS sequence"/>
</dbReference>
<dbReference type="SUPFAM" id="SSF51905">
    <property type="entry name" value="FAD/NAD(P)-binding domain"/>
    <property type="match status" value="1"/>
</dbReference>
<dbReference type="EMBL" id="QQYZ01000007">
    <property type="protein sequence ID" value="RSY85912.1"/>
    <property type="molecule type" value="Genomic_DNA"/>
</dbReference>
<name>A0A430G434_9SPHN</name>
<protein>
    <submittedName>
        <fullName evidence="3">FAD-dependent oxidoreductase</fullName>
    </submittedName>
</protein>
<dbReference type="NCBIfam" id="NF006002">
    <property type="entry name" value="PRK08132.1"/>
    <property type="match status" value="1"/>
</dbReference>
<dbReference type="InterPro" id="IPR002938">
    <property type="entry name" value="FAD-bd"/>
</dbReference>
<evidence type="ECO:0000313" key="3">
    <source>
        <dbReference type="EMBL" id="RSY85912.1"/>
    </source>
</evidence>
<dbReference type="GO" id="GO:0071949">
    <property type="term" value="F:FAD binding"/>
    <property type="evidence" value="ECO:0007669"/>
    <property type="project" value="InterPro"/>
</dbReference>
<dbReference type="Gene3D" id="3.30.70.2450">
    <property type="match status" value="1"/>
</dbReference>
<evidence type="ECO:0000313" key="4">
    <source>
        <dbReference type="Proteomes" id="UP000287746"/>
    </source>
</evidence>
<organism evidence="3 4">
    <name type="scientific">Sphingomonas koreensis</name>
    <dbReference type="NCBI Taxonomy" id="93064"/>
    <lineage>
        <taxon>Bacteria</taxon>
        <taxon>Pseudomonadati</taxon>
        <taxon>Pseudomonadota</taxon>
        <taxon>Alphaproteobacteria</taxon>
        <taxon>Sphingomonadales</taxon>
        <taxon>Sphingomonadaceae</taxon>
        <taxon>Sphingomonas</taxon>
    </lineage>
</organism>